<evidence type="ECO:0000313" key="3">
    <source>
        <dbReference type="Proteomes" id="UP001185659"/>
    </source>
</evidence>
<comment type="caution">
    <text evidence="2">The sequence shown here is derived from an EMBL/GenBank/DDBJ whole genome shotgun (WGS) entry which is preliminary data.</text>
</comment>
<gene>
    <name evidence="2" type="ORF">R2G56_21065</name>
</gene>
<feature type="transmembrane region" description="Helical" evidence="1">
    <location>
        <begin position="38"/>
        <end position="57"/>
    </location>
</feature>
<sequence length="192" mass="21560">MSAEIAVEAAVPAVDGPIGSEATTASSIIEIVLSKPELPIAGVATLAAVIAIILTCYQIREANKARALDWLFKYLDDVKNYARDFRREMSEYWEEVEEGNVNAEVPLVFTELVNFMEALCLAHNKKLIPRTHRDFVKQGLCQLICFAEDSPLSNKFESSIKNSSMDGIKRFRLHHYEDIQNTRAELKAAEQL</sequence>
<organism evidence="2 3">
    <name type="scientific">Nitratireductor aquimarinus</name>
    <dbReference type="NCBI Taxonomy" id="889300"/>
    <lineage>
        <taxon>Bacteria</taxon>
        <taxon>Pseudomonadati</taxon>
        <taxon>Pseudomonadota</taxon>
        <taxon>Alphaproteobacteria</taxon>
        <taxon>Hyphomicrobiales</taxon>
        <taxon>Phyllobacteriaceae</taxon>
        <taxon>Nitratireductor</taxon>
    </lineage>
</organism>
<keyword evidence="1" id="KW-1133">Transmembrane helix</keyword>
<keyword evidence="3" id="KW-1185">Reference proteome</keyword>
<keyword evidence="1" id="KW-0812">Transmembrane</keyword>
<dbReference type="EMBL" id="JAWLIP010000013">
    <property type="protein sequence ID" value="MDV6228786.1"/>
    <property type="molecule type" value="Genomic_DNA"/>
</dbReference>
<evidence type="ECO:0000256" key="1">
    <source>
        <dbReference type="SAM" id="Phobius"/>
    </source>
</evidence>
<protein>
    <submittedName>
        <fullName evidence="2">Uncharacterized protein</fullName>
    </submittedName>
</protein>
<keyword evidence="1" id="KW-0472">Membrane</keyword>
<evidence type="ECO:0000313" key="2">
    <source>
        <dbReference type="EMBL" id="MDV6228786.1"/>
    </source>
</evidence>
<reference evidence="2 3" key="1">
    <citation type="submission" date="2023-10" db="EMBL/GenBank/DDBJ databases">
        <authorList>
            <person name="Venkata Ramana C."/>
            <person name="Sasikala C."/>
            <person name="Dhurka M."/>
        </authorList>
    </citation>
    <scope>NUCLEOTIDE SEQUENCE [LARGE SCALE GENOMIC DNA]</scope>
    <source>
        <strain evidence="2 3">KCTC 32151</strain>
    </source>
</reference>
<dbReference type="Proteomes" id="UP001185659">
    <property type="component" value="Unassembled WGS sequence"/>
</dbReference>
<proteinExistence type="predicted"/>
<accession>A0ABU4ARJ6</accession>
<dbReference type="RefSeq" id="WP_317562512.1">
    <property type="nucleotide sequence ID" value="NZ_JAWLIP010000013.1"/>
</dbReference>
<name>A0ABU4ARJ6_9HYPH</name>